<dbReference type="GO" id="GO:0048046">
    <property type="term" value="C:apoplast"/>
    <property type="evidence" value="ECO:0007669"/>
    <property type="project" value="UniProtKB-SubCell"/>
</dbReference>
<sequence length="242" mass="26457">MKLTMEIMIKLIPSIHSIAFNILFLLVTTFHHSSSARTLSNPTTITHNYNHSHNHHRITFFMQNVLNNSQLPLKPTTTKIIGPQIPFPKPLGFFPPTRGIPLPQSSINPTIPATTQTLDLSNIGLSFPTSQIPLEELEFGMVTSVEEELFDGSRNIVGKAEGVYVASSENGSSHMMAITASFVKDEYKNGLKFFGVHRTDALESHVAVIGGTGRYHGANGYASIKAVDAGGSNNTVEERNRA</sequence>
<dbReference type="PANTHER" id="PTHR46215:SF17">
    <property type="entry name" value="DIRIGENT PROTEIN"/>
    <property type="match status" value="1"/>
</dbReference>
<dbReference type="Proteomes" id="UP001163823">
    <property type="component" value="Chromosome 3"/>
</dbReference>
<comment type="caution">
    <text evidence="5">The sequence shown here is derived from an EMBL/GenBank/DDBJ whole genome shotgun (WGS) entry which is preliminary data.</text>
</comment>
<dbReference type="KEGG" id="qsa:O6P43_005725"/>
<evidence type="ECO:0000256" key="1">
    <source>
        <dbReference type="ARBA" id="ARBA00010746"/>
    </source>
</evidence>
<gene>
    <name evidence="5" type="ORF">O6P43_005725</name>
</gene>
<comment type="function">
    <text evidence="4">Dirigent proteins impart stereoselectivity on the phenoxy radical-coupling reaction, yielding optically active lignans from two molecules of coniferyl alcohol in the biosynthesis of lignans, flavonolignans, and alkaloids and thus plays a central role in plant secondary metabolism.</text>
</comment>
<comment type="subcellular location">
    <subcellularLocation>
        <location evidence="4">Secreted</location>
        <location evidence="4">Extracellular space</location>
        <location evidence="4">Apoplast</location>
    </subcellularLocation>
</comment>
<keyword evidence="3 4" id="KW-0964">Secreted</keyword>
<evidence type="ECO:0000256" key="2">
    <source>
        <dbReference type="ARBA" id="ARBA00011738"/>
    </source>
</evidence>
<accession>A0AAD7VHD2</accession>
<dbReference type="AlphaFoldDB" id="A0AAD7VHD2"/>
<comment type="subunit">
    <text evidence="2 4">Homodimer.</text>
</comment>
<keyword evidence="6" id="KW-1185">Reference proteome</keyword>
<comment type="similarity">
    <text evidence="1 4">Belongs to the plant dirigent protein family.</text>
</comment>
<evidence type="ECO:0000256" key="4">
    <source>
        <dbReference type="RuleBase" id="RU363099"/>
    </source>
</evidence>
<dbReference type="Gene3D" id="2.40.480.10">
    <property type="entry name" value="Allene oxide cyclase-like"/>
    <property type="match status" value="1"/>
</dbReference>
<evidence type="ECO:0000256" key="3">
    <source>
        <dbReference type="ARBA" id="ARBA00022525"/>
    </source>
</evidence>
<dbReference type="InterPro" id="IPR004265">
    <property type="entry name" value="Dirigent"/>
</dbReference>
<proteinExistence type="inferred from homology"/>
<keyword evidence="4" id="KW-0052">Apoplast</keyword>
<dbReference type="PANTHER" id="PTHR46215">
    <property type="entry name" value="DIRIGENT PROTEIN 24-RELATED"/>
    <property type="match status" value="1"/>
</dbReference>
<name>A0AAD7VHD2_QUISA</name>
<dbReference type="InterPro" id="IPR044859">
    <property type="entry name" value="Allene_oxi_cyc_Dirigent"/>
</dbReference>
<organism evidence="5 6">
    <name type="scientific">Quillaja saponaria</name>
    <name type="common">Soap bark tree</name>
    <dbReference type="NCBI Taxonomy" id="32244"/>
    <lineage>
        <taxon>Eukaryota</taxon>
        <taxon>Viridiplantae</taxon>
        <taxon>Streptophyta</taxon>
        <taxon>Embryophyta</taxon>
        <taxon>Tracheophyta</taxon>
        <taxon>Spermatophyta</taxon>
        <taxon>Magnoliopsida</taxon>
        <taxon>eudicotyledons</taxon>
        <taxon>Gunneridae</taxon>
        <taxon>Pentapetalae</taxon>
        <taxon>rosids</taxon>
        <taxon>fabids</taxon>
        <taxon>Fabales</taxon>
        <taxon>Quillajaceae</taxon>
        <taxon>Quillaja</taxon>
    </lineage>
</organism>
<evidence type="ECO:0000313" key="6">
    <source>
        <dbReference type="Proteomes" id="UP001163823"/>
    </source>
</evidence>
<dbReference type="GO" id="GO:0009699">
    <property type="term" value="P:phenylpropanoid biosynthetic process"/>
    <property type="evidence" value="ECO:0007669"/>
    <property type="project" value="UniProtKB-ARBA"/>
</dbReference>
<dbReference type="EMBL" id="JARAOO010000003">
    <property type="protein sequence ID" value="KAJ7975877.1"/>
    <property type="molecule type" value="Genomic_DNA"/>
</dbReference>
<protein>
    <recommendedName>
        <fullName evidence="4">Dirigent protein</fullName>
    </recommendedName>
</protein>
<reference evidence="5" key="1">
    <citation type="journal article" date="2023" name="Science">
        <title>Elucidation of the pathway for biosynthesis of saponin adjuvants from the soapbark tree.</title>
        <authorList>
            <person name="Reed J."/>
            <person name="Orme A."/>
            <person name="El-Demerdash A."/>
            <person name="Owen C."/>
            <person name="Martin L.B.B."/>
            <person name="Misra R.C."/>
            <person name="Kikuchi S."/>
            <person name="Rejzek M."/>
            <person name="Martin A.C."/>
            <person name="Harkess A."/>
            <person name="Leebens-Mack J."/>
            <person name="Louveau T."/>
            <person name="Stephenson M.J."/>
            <person name="Osbourn A."/>
        </authorList>
    </citation>
    <scope>NUCLEOTIDE SEQUENCE</scope>
    <source>
        <strain evidence="5">S10</strain>
    </source>
</reference>
<dbReference type="Pfam" id="PF03018">
    <property type="entry name" value="Dirigent"/>
    <property type="match status" value="1"/>
</dbReference>
<evidence type="ECO:0000313" key="5">
    <source>
        <dbReference type="EMBL" id="KAJ7975877.1"/>
    </source>
</evidence>